<reference evidence="1" key="1">
    <citation type="submission" date="2023-07" db="EMBL/GenBank/DDBJ databases">
        <title>Black Yeasts Isolated from many extreme environments.</title>
        <authorList>
            <person name="Coleine C."/>
            <person name="Stajich J.E."/>
            <person name="Selbmann L."/>
        </authorList>
    </citation>
    <scope>NUCLEOTIDE SEQUENCE</scope>
    <source>
        <strain evidence="1">CCFEE 5714</strain>
    </source>
</reference>
<organism evidence="1 2">
    <name type="scientific">Vermiconidia calcicola</name>
    <dbReference type="NCBI Taxonomy" id="1690605"/>
    <lineage>
        <taxon>Eukaryota</taxon>
        <taxon>Fungi</taxon>
        <taxon>Dikarya</taxon>
        <taxon>Ascomycota</taxon>
        <taxon>Pezizomycotina</taxon>
        <taxon>Dothideomycetes</taxon>
        <taxon>Dothideomycetidae</taxon>
        <taxon>Mycosphaerellales</taxon>
        <taxon>Extremaceae</taxon>
        <taxon>Vermiconidia</taxon>
    </lineage>
</organism>
<comment type="caution">
    <text evidence="1">The sequence shown here is derived from an EMBL/GenBank/DDBJ whole genome shotgun (WGS) entry which is preliminary data.</text>
</comment>
<keyword evidence="2" id="KW-1185">Reference proteome</keyword>
<sequence length="341" mass="37164">MLPLITLALSRQLYGWTVGLDQMRCSEALPRSILRFRSKAGISPSKHASFENAHSQTRAVGFHSSRLPGPTKDEESDEYRTPIPAGSKHARQAATPCLYLAAPYNPAGVRRNFHQQTEQSRAVEMSSPTSSSDHSSDIMEIAKATYEANTSGDQADRSEQPRSSPDIQILSVTHPSNTNDDGANINAPSAAFSNIVSGHPSGPVSEHEDEAGHSERESSQMPDPLSSNSSKSETAKLSVLIQTAANPIQLPNVDELLKMCVAEGAIVEVTDFAKALAKARDFIMADPRVKAGAGMMEKNLRAKWGQCKESEVELLRILPVWAQENLLVDAWLDVYKVRGFQ</sequence>
<evidence type="ECO:0000313" key="1">
    <source>
        <dbReference type="EMBL" id="KAK3691695.1"/>
    </source>
</evidence>
<accession>A0ACC3MIK6</accession>
<evidence type="ECO:0000313" key="2">
    <source>
        <dbReference type="Proteomes" id="UP001281147"/>
    </source>
</evidence>
<protein>
    <submittedName>
        <fullName evidence="1">Uncharacterized protein</fullName>
    </submittedName>
</protein>
<proteinExistence type="predicted"/>
<gene>
    <name evidence="1" type="ORF">LTR37_018488</name>
</gene>
<dbReference type="Proteomes" id="UP001281147">
    <property type="component" value="Unassembled WGS sequence"/>
</dbReference>
<name>A0ACC3MIK6_9PEZI</name>
<dbReference type="EMBL" id="JAUTXU010000259">
    <property type="protein sequence ID" value="KAK3691695.1"/>
    <property type="molecule type" value="Genomic_DNA"/>
</dbReference>